<keyword evidence="1" id="KW-0812">Transmembrane</keyword>
<keyword evidence="1" id="KW-1133">Transmembrane helix</keyword>
<keyword evidence="1" id="KW-0472">Membrane</keyword>
<evidence type="ECO:0000313" key="3">
    <source>
        <dbReference type="Proteomes" id="UP000441754"/>
    </source>
</evidence>
<keyword evidence="3" id="KW-1185">Reference proteome</keyword>
<dbReference type="OrthoDB" id="1445238at2"/>
<sequence length="412" mass="47177">MLIRFVINIVFLLLIALLFLIIKNKTRKAGYLEIYSLLWLLLIAGCQLIGGIYEIQDSTLFIFYMTWIMFLVPSLLIYENCSENEKYSHKPVKNKLKLMLFFLISISLFVNLLSLYSLIGSINFFKLGLLALRVQGKEIIDEQSTIFYQLFAKSYIIYIPLAMIGYKNKYINKATLVLCCIVGLFTCVINLTRAPVLSWAITIITSTTICFNVSGKKFYSYIALLITPVLLITLLFGMENEQLLENVKLYVFGGVKAYEMILSGRYSDLSFYDIGLYSTDFFNYTLKKMGLVERYPSLIREYTYAPPTNVYTYLDALTLDFGVIGAILSALILGTIAAYVHKKAHSTNDILYISYYCFINYAIAISFMNNELIRINGFILIAELVIIRMVIQPVLQDATNPYQLVDFKNDVQ</sequence>
<dbReference type="EMBL" id="WJXZ01000002">
    <property type="protein sequence ID" value="MRS60939.1"/>
    <property type="molecule type" value="Genomic_DNA"/>
</dbReference>
<dbReference type="AlphaFoldDB" id="A0A7K0EGG6"/>
<feature type="transmembrane region" description="Helical" evidence="1">
    <location>
        <begin position="373"/>
        <end position="391"/>
    </location>
</feature>
<evidence type="ECO:0000256" key="1">
    <source>
        <dbReference type="SAM" id="Phobius"/>
    </source>
</evidence>
<accession>A0A7K0EGG6</accession>
<reference evidence="2 3" key="1">
    <citation type="journal article" date="2018" name="Antonie Van Leeuwenhoek">
        <title>Larkinella terrae sp. nov., isolated from soil on Jeju Island, South Korea.</title>
        <authorList>
            <person name="Ten L.N."/>
            <person name="Jeon J."/>
            <person name="Park S.J."/>
            <person name="Park S."/>
            <person name="Lee S.Y."/>
            <person name="Kim M.K."/>
            <person name="Jung H.Y."/>
        </authorList>
    </citation>
    <scope>NUCLEOTIDE SEQUENCE [LARGE SCALE GENOMIC DNA]</scope>
    <source>
        <strain evidence="2 3">KCTC 52001</strain>
    </source>
</reference>
<feature type="transmembrane region" description="Helical" evidence="1">
    <location>
        <begin position="350"/>
        <end position="367"/>
    </location>
</feature>
<gene>
    <name evidence="2" type="ORF">GJJ30_06500</name>
</gene>
<feature type="transmembrane region" description="Helical" evidence="1">
    <location>
        <begin position="316"/>
        <end position="338"/>
    </location>
</feature>
<feature type="transmembrane region" description="Helical" evidence="1">
    <location>
        <begin position="34"/>
        <end position="53"/>
    </location>
</feature>
<dbReference type="NCBIfam" id="TIGR04370">
    <property type="entry name" value="glyco_rpt_poly"/>
    <property type="match status" value="1"/>
</dbReference>
<feature type="transmembrane region" description="Helical" evidence="1">
    <location>
        <begin position="221"/>
        <end position="238"/>
    </location>
</feature>
<feature type="transmembrane region" description="Helical" evidence="1">
    <location>
        <begin position="6"/>
        <end position="22"/>
    </location>
</feature>
<proteinExistence type="predicted"/>
<dbReference type="RefSeq" id="WP_154174328.1">
    <property type="nucleotide sequence ID" value="NZ_WJXZ01000002.1"/>
</dbReference>
<organism evidence="2 3">
    <name type="scientific">Larkinella terrae</name>
    <dbReference type="NCBI Taxonomy" id="2025311"/>
    <lineage>
        <taxon>Bacteria</taxon>
        <taxon>Pseudomonadati</taxon>
        <taxon>Bacteroidota</taxon>
        <taxon>Cytophagia</taxon>
        <taxon>Cytophagales</taxon>
        <taxon>Spirosomataceae</taxon>
        <taxon>Larkinella</taxon>
    </lineage>
</organism>
<protein>
    <submittedName>
        <fullName evidence="2">Oligosaccharide repeat unit polymerase</fullName>
    </submittedName>
</protein>
<evidence type="ECO:0000313" key="2">
    <source>
        <dbReference type="EMBL" id="MRS60939.1"/>
    </source>
</evidence>
<feature type="transmembrane region" description="Helical" evidence="1">
    <location>
        <begin position="59"/>
        <end position="78"/>
    </location>
</feature>
<name>A0A7K0EGG6_9BACT</name>
<feature type="transmembrane region" description="Helical" evidence="1">
    <location>
        <begin position="145"/>
        <end position="166"/>
    </location>
</feature>
<dbReference type="Proteomes" id="UP000441754">
    <property type="component" value="Unassembled WGS sequence"/>
</dbReference>
<comment type="caution">
    <text evidence="2">The sequence shown here is derived from an EMBL/GenBank/DDBJ whole genome shotgun (WGS) entry which is preliminary data.</text>
</comment>
<feature type="transmembrane region" description="Helical" evidence="1">
    <location>
        <begin position="98"/>
        <end position="125"/>
    </location>
</feature>